<keyword evidence="3" id="KW-1185">Reference proteome</keyword>
<protein>
    <submittedName>
        <fullName evidence="2">Glucose 1-dehydrogenase 2</fullName>
        <ecNumber evidence="2">1.1.1.47</ecNumber>
    </submittedName>
</protein>
<dbReference type="KEGG" id="llh:I41_48690"/>
<name>A0A517U4S7_9BACT</name>
<dbReference type="PANTHER" id="PTHR43943:SF2">
    <property type="entry name" value="DEHYDROGENASE_REDUCTASE 4"/>
    <property type="match status" value="1"/>
</dbReference>
<dbReference type="AlphaFoldDB" id="A0A517U4S7"/>
<dbReference type="Pfam" id="PF13561">
    <property type="entry name" value="adh_short_C2"/>
    <property type="match status" value="1"/>
</dbReference>
<reference evidence="2 3" key="1">
    <citation type="submission" date="2019-02" db="EMBL/GenBank/DDBJ databases">
        <title>Deep-cultivation of Planctomycetes and their phenomic and genomic characterization uncovers novel biology.</title>
        <authorList>
            <person name="Wiegand S."/>
            <person name="Jogler M."/>
            <person name="Boedeker C."/>
            <person name="Pinto D."/>
            <person name="Vollmers J."/>
            <person name="Rivas-Marin E."/>
            <person name="Kohn T."/>
            <person name="Peeters S.H."/>
            <person name="Heuer A."/>
            <person name="Rast P."/>
            <person name="Oberbeckmann S."/>
            <person name="Bunk B."/>
            <person name="Jeske O."/>
            <person name="Meyerdierks A."/>
            <person name="Storesund J.E."/>
            <person name="Kallscheuer N."/>
            <person name="Luecker S."/>
            <person name="Lage O.M."/>
            <person name="Pohl T."/>
            <person name="Merkel B.J."/>
            <person name="Hornburger P."/>
            <person name="Mueller R.-W."/>
            <person name="Bruemmer F."/>
            <person name="Labrenz M."/>
            <person name="Spormann A.M."/>
            <person name="Op den Camp H."/>
            <person name="Overmann J."/>
            <person name="Amann R."/>
            <person name="Jetten M.S.M."/>
            <person name="Mascher T."/>
            <person name="Medema M.H."/>
            <person name="Devos D.P."/>
            <person name="Kaster A.-K."/>
            <person name="Ovreas L."/>
            <person name="Rohde M."/>
            <person name="Galperin M.Y."/>
            <person name="Jogler C."/>
        </authorList>
    </citation>
    <scope>NUCLEOTIDE SEQUENCE [LARGE SCALE GENOMIC DNA]</scope>
    <source>
        <strain evidence="2 3">I41</strain>
    </source>
</reference>
<evidence type="ECO:0000256" key="1">
    <source>
        <dbReference type="ARBA" id="ARBA00006484"/>
    </source>
</evidence>
<organism evidence="2 3">
    <name type="scientific">Lacipirellula limnantheis</name>
    <dbReference type="NCBI Taxonomy" id="2528024"/>
    <lineage>
        <taxon>Bacteria</taxon>
        <taxon>Pseudomonadati</taxon>
        <taxon>Planctomycetota</taxon>
        <taxon>Planctomycetia</taxon>
        <taxon>Pirellulales</taxon>
        <taxon>Lacipirellulaceae</taxon>
        <taxon>Lacipirellula</taxon>
    </lineage>
</organism>
<dbReference type="Proteomes" id="UP000317909">
    <property type="component" value="Chromosome"/>
</dbReference>
<keyword evidence="2" id="KW-0560">Oxidoreductase</keyword>
<dbReference type="EMBL" id="CP036339">
    <property type="protein sequence ID" value="QDT75629.1"/>
    <property type="molecule type" value="Genomic_DNA"/>
</dbReference>
<dbReference type="PRINTS" id="PR00080">
    <property type="entry name" value="SDRFAMILY"/>
</dbReference>
<proteinExistence type="inferred from homology"/>
<evidence type="ECO:0000313" key="3">
    <source>
        <dbReference type="Proteomes" id="UP000317909"/>
    </source>
</evidence>
<dbReference type="InterPro" id="IPR036291">
    <property type="entry name" value="NAD(P)-bd_dom_sf"/>
</dbReference>
<dbReference type="CDD" id="cd05233">
    <property type="entry name" value="SDR_c"/>
    <property type="match status" value="1"/>
</dbReference>
<dbReference type="NCBIfam" id="NF005559">
    <property type="entry name" value="PRK07231.1"/>
    <property type="match status" value="1"/>
</dbReference>
<dbReference type="SUPFAM" id="SSF51735">
    <property type="entry name" value="NAD(P)-binding Rossmann-fold domains"/>
    <property type="match status" value="1"/>
</dbReference>
<dbReference type="FunFam" id="3.40.50.720:FF:000084">
    <property type="entry name" value="Short-chain dehydrogenase reductase"/>
    <property type="match status" value="1"/>
</dbReference>
<dbReference type="EC" id="1.1.1.47" evidence="2"/>
<sequence>MTGGGRGIGKAIARRFAEASANVVIASRKLEVLEAAAQELSDLPGQVLPLACHVGKPDQLEDVVRETEARFGPIDVLVNNSATNIGQGPALQATGEMLDKMVDVNVKSCLRLVNLIVPKMIERNAAGSIINIASIAGLEPQPGGLLYSFTKAGLLMMTRSWAREFGPHGIRVNAIAPGLIKTDLSRYFWEDEKFMEHLRETQPIQRIGLPEEISFAALYLASDQSSYVTGQTFVIDGGSTC</sequence>
<dbReference type="GO" id="GO:0047936">
    <property type="term" value="F:glucose 1-dehydrogenase [NAD(P)+] activity"/>
    <property type="evidence" value="ECO:0007669"/>
    <property type="project" value="UniProtKB-EC"/>
</dbReference>
<accession>A0A517U4S7</accession>
<evidence type="ECO:0000313" key="2">
    <source>
        <dbReference type="EMBL" id="QDT75629.1"/>
    </source>
</evidence>
<dbReference type="Gene3D" id="3.40.50.720">
    <property type="entry name" value="NAD(P)-binding Rossmann-like Domain"/>
    <property type="match status" value="1"/>
</dbReference>
<comment type="similarity">
    <text evidence="1">Belongs to the short-chain dehydrogenases/reductases (SDR) family.</text>
</comment>
<dbReference type="PANTHER" id="PTHR43943">
    <property type="entry name" value="DEHYDROGENASE/REDUCTASE (SDR FAMILY) MEMBER 4"/>
    <property type="match status" value="1"/>
</dbReference>
<gene>
    <name evidence="2" type="primary">ycdF_2</name>
    <name evidence="2" type="ORF">I41_48690</name>
</gene>
<dbReference type="PRINTS" id="PR00081">
    <property type="entry name" value="GDHRDH"/>
</dbReference>
<dbReference type="InterPro" id="IPR002347">
    <property type="entry name" value="SDR_fam"/>
</dbReference>